<keyword evidence="1" id="KW-0614">Plasmid</keyword>
<dbReference type="Gene3D" id="1.10.8.60">
    <property type="match status" value="1"/>
</dbReference>
<dbReference type="RefSeq" id="WP_015586101.1">
    <property type="nucleotide sequence ID" value="NC_021080.1"/>
</dbReference>
<reference evidence="1" key="4">
    <citation type="submission" date="2011-06" db="EMBL/GenBank/DDBJ databases">
        <authorList>
            <person name="Vereecke D.M."/>
        </authorList>
    </citation>
    <scope>NUCLEOTIDE SEQUENCE</scope>
    <source>
        <strain evidence="1">D188</strain>
        <plasmid evidence="1">pFiD188</plasmid>
    </source>
</reference>
<dbReference type="EMBL" id="JN093097">
    <property type="protein sequence ID" value="AET25183.1"/>
    <property type="molecule type" value="Genomic_DNA"/>
</dbReference>
<proteinExistence type="predicted"/>
<evidence type="ECO:0000313" key="1">
    <source>
        <dbReference type="EMBL" id="AET25183.1"/>
    </source>
</evidence>
<name>G8JYR2_RHOFA</name>
<reference evidence="1" key="1">
    <citation type="journal article" date="2009" name="Proc. Natl. Acad. Sci. U.S.A.">
        <title>Identification of Rhodococcus fascians cytokinins and their modus operandi to reshape the plant.</title>
        <authorList>
            <person name="Pertry I."/>
            <person name="Vaclavikova K."/>
            <person name="Depuydt S."/>
            <person name="Galuszka P."/>
            <person name="Spichal L."/>
            <person name="Temmerman W."/>
            <person name="Stes E."/>
            <person name="Schmulling T."/>
            <person name="Kakimoto T."/>
            <person name="Van Montagu M.C."/>
            <person name="Strnad M."/>
            <person name="Holsters M."/>
            <person name="Tarkowski P."/>
            <person name="Vereecke D."/>
        </authorList>
    </citation>
    <scope>NUCLEOTIDE SEQUENCE</scope>
    <source>
        <strain evidence="1">D188</strain>
        <plasmid evidence="1">pFiD188</plasmid>
    </source>
</reference>
<dbReference type="AlphaFoldDB" id="G8JYR2"/>
<dbReference type="KEGG" id="rfa:A3L23_04908"/>
<dbReference type="SUPFAM" id="SSF52540">
    <property type="entry name" value="P-loop containing nucleoside triphosphate hydrolases"/>
    <property type="match status" value="1"/>
</dbReference>
<reference evidence="1" key="2">
    <citation type="journal article" date="2010" name="Mol. Plant Microbe Interact.">
        <title>Rhodococcus fascians impacts plant development through the dynamic fas-mediated production of a cytokinin mix.</title>
        <authorList>
            <person name="Pertry I."/>
            <person name="Vaclavikova K."/>
            <person name="Gemrotova M."/>
            <person name="Spichal L."/>
            <person name="Galuszka P."/>
            <person name="Depuydt S."/>
            <person name="Temmerman W."/>
            <person name="Stes E."/>
            <person name="De Keyser A."/>
            <person name="Riefler M."/>
            <person name="Biondi S."/>
            <person name="Novak O."/>
            <person name="Schmulling T."/>
            <person name="Strnad M."/>
            <person name="Tarkowski P."/>
            <person name="Holsters M."/>
            <person name="Vereecke D."/>
        </authorList>
    </citation>
    <scope>NUCLEOTIDE SEQUENCE</scope>
    <source>
        <strain evidence="1">D188</strain>
        <plasmid evidence="1">pFiD188</plasmid>
    </source>
</reference>
<protein>
    <submittedName>
        <fullName evidence="1">Uncharacterized protein</fullName>
    </submittedName>
</protein>
<sequence>MSDALLRQLRDSKAFDPSPDPDRMWQVHVPFDVLTGPVSGDYEQRFMDAVRRRERVALIGASGSGKSSITEYVMDALHSENVAALRIRMGFQTDSLVSDPAEFPRLLVNTIAKQLDENRAVQKIAREMRGGSPHRPVKFSVGLPWLAGNLAIELGSVVNEPSQGEDVVDQAIRVLELISRSGLIPTLVLDDTDQWIRRPGIGVDPEPRIAMFFGLTLRMIAERLPAACVVAVHNDYIDSPHYKQAREYLNTRITLPALANSAALGSIIGRRARQAAGNPNLGAVDVIDADALQHLCDHYGAGRSVRRELVVLQDALVRACSAVSETIAAAHVVAAIAAG</sequence>
<dbReference type="PATRIC" id="fig|1051973.4.peg.4951"/>
<geneLocation type="plasmid" evidence="1">
    <name>pFiD188</name>
</geneLocation>
<reference evidence="1" key="5">
    <citation type="journal article" date="2012" name="Mol. Plant Microbe Interact.">
        <title>pFiD188, the linear virulence plasmid of Rhodococcus fascians D188.</title>
        <authorList>
            <person name="Francis I."/>
            <person name="De Keyser A."/>
            <person name="De Backer P."/>
            <person name="Simon-Mateo C."/>
            <person name="Kalkus J."/>
            <person name="Pertry I."/>
            <person name="Ardiles-Diaz W."/>
            <person name="De Rycke R."/>
            <person name="Vandeputte O.M."/>
            <person name="El Jaziri M."/>
            <person name="Holsters M."/>
            <person name="Vereecke D."/>
        </authorList>
    </citation>
    <scope>NUCLEOTIDE SEQUENCE</scope>
    <source>
        <strain evidence="1">D188</strain>
        <plasmid evidence="1">pFiD188</plasmid>
    </source>
</reference>
<organism evidence="1">
    <name type="scientific">Rhodococcoides fascians D188</name>
    <dbReference type="NCBI Taxonomy" id="1051973"/>
    <lineage>
        <taxon>Bacteria</taxon>
        <taxon>Bacillati</taxon>
        <taxon>Actinomycetota</taxon>
        <taxon>Actinomycetes</taxon>
        <taxon>Mycobacteriales</taxon>
        <taxon>Nocardiaceae</taxon>
        <taxon>Rhodococcoides</taxon>
    </lineage>
</organism>
<accession>G8JYR2</accession>
<dbReference type="Gene3D" id="3.40.50.300">
    <property type="entry name" value="P-loop containing nucleotide triphosphate hydrolases"/>
    <property type="match status" value="1"/>
</dbReference>
<reference evidence="1" key="3">
    <citation type="journal article" date="2011" name="Annu. Rev. Phytopathol.">
        <title>A successful bacterial coup d'etat: how Rhodococcus fascians redirects plant development.</title>
        <authorList>
            <person name="Stes E."/>
            <person name="Vandeputte O.M."/>
            <person name="El Jaziri M."/>
            <person name="Holsters M."/>
            <person name="Vereecke D."/>
        </authorList>
    </citation>
    <scope>NUCLEOTIDE SEQUENCE</scope>
    <source>
        <strain evidence="1">D188</strain>
        <plasmid evidence="1">pFiD188</plasmid>
    </source>
</reference>
<dbReference type="InterPro" id="IPR027417">
    <property type="entry name" value="P-loop_NTPase"/>
</dbReference>
<gene>
    <name evidence="1" type="ORF">pFi_047</name>
</gene>